<keyword evidence="3" id="KW-1185">Reference proteome</keyword>
<dbReference type="AlphaFoldDB" id="A0AAV7T8X3"/>
<comment type="caution">
    <text evidence="2">The sequence shown here is derived from an EMBL/GenBank/DDBJ whole genome shotgun (WGS) entry which is preliminary data.</text>
</comment>
<reference evidence="2" key="1">
    <citation type="journal article" date="2022" name="bioRxiv">
        <title>Sequencing and chromosome-scale assembly of the giantPleurodeles waltlgenome.</title>
        <authorList>
            <person name="Brown T."/>
            <person name="Elewa A."/>
            <person name="Iarovenko S."/>
            <person name="Subramanian E."/>
            <person name="Araus A.J."/>
            <person name="Petzold A."/>
            <person name="Susuki M."/>
            <person name="Suzuki K.-i.T."/>
            <person name="Hayashi T."/>
            <person name="Toyoda A."/>
            <person name="Oliveira C."/>
            <person name="Osipova E."/>
            <person name="Leigh N.D."/>
            <person name="Simon A."/>
            <person name="Yun M.H."/>
        </authorList>
    </citation>
    <scope>NUCLEOTIDE SEQUENCE</scope>
    <source>
        <strain evidence="2">20211129_DDA</strain>
        <tissue evidence="2">Liver</tissue>
    </source>
</reference>
<name>A0AAV7T8X3_PLEWA</name>
<accession>A0AAV7T8X3</accession>
<dbReference type="Proteomes" id="UP001066276">
    <property type="component" value="Chromosome 4_1"/>
</dbReference>
<evidence type="ECO:0000313" key="3">
    <source>
        <dbReference type="Proteomes" id="UP001066276"/>
    </source>
</evidence>
<evidence type="ECO:0000256" key="1">
    <source>
        <dbReference type="SAM" id="MobiDB-lite"/>
    </source>
</evidence>
<proteinExistence type="predicted"/>
<feature type="region of interest" description="Disordered" evidence="1">
    <location>
        <begin position="39"/>
        <end position="78"/>
    </location>
</feature>
<protein>
    <submittedName>
        <fullName evidence="2">Uncharacterized protein</fullName>
    </submittedName>
</protein>
<sequence length="78" mass="8835">MRALGYLPVTVRLTRKPCRWFPATPRGGMWRQGLIKAKPGICGGKRKQRMDSEIRRARARGTRPADILEHRAPGGGRR</sequence>
<gene>
    <name evidence="2" type="ORF">NDU88_004588</name>
</gene>
<evidence type="ECO:0000313" key="2">
    <source>
        <dbReference type="EMBL" id="KAJ1172746.1"/>
    </source>
</evidence>
<organism evidence="2 3">
    <name type="scientific">Pleurodeles waltl</name>
    <name type="common">Iberian ribbed newt</name>
    <dbReference type="NCBI Taxonomy" id="8319"/>
    <lineage>
        <taxon>Eukaryota</taxon>
        <taxon>Metazoa</taxon>
        <taxon>Chordata</taxon>
        <taxon>Craniata</taxon>
        <taxon>Vertebrata</taxon>
        <taxon>Euteleostomi</taxon>
        <taxon>Amphibia</taxon>
        <taxon>Batrachia</taxon>
        <taxon>Caudata</taxon>
        <taxon>Salamandroidea</taxon>
        <taxon>Salamandridae</taxon>
        <taxon>Pleurodelinae</taxon>
        <taxon>Pleurodeles</taxon>
    </lineage>
</organism>
<dbReference type="EMBL" id="JANPWB010000007">
    <property type="protein sequence ID" value="KAJ1172746.1"/>
    <property type="molecule type" value="Genomic_DNA"/>
</dbReference>